<evidence type="ECO:0000256" key="4">
    <source>
        <dbReference type="ARBA" id="ARBA00022807"/>
    </source>
</evidence>
<reference evidence="9 10" key="1">
    <citation type="submission" date="2018-06" db="EMBL/GenBank/DDBJ databases">
        <title>Draft genome sequence of Modestobacter versicolor CP153-2.</title>
        <authorList>
            <person name="Gundlapally S.R."/>
        </authorList>
    </citation>
    <scope>NUCLEOTIDE SEQUENCE [LARGE SCALE GENOMIC DNA]</scope>
    <source>
        <strain evidence="9 10">CP153-2</strain>
    </source>
</reference>
<keyword evidence="5" id="KW-0175">Coiled coil</keyword>
<evidence type="ECO:0000256" key="6">
    <source>
        <dbReference type="SAM" id="MobiDB-lite"/>
    </source>
</evidence>
<dbReference type="OrthoDB" id="5177647at2"/>
<evidence type="ECO:0000256" key="3">
    <source>
        <dbReference type="ARBA" id="ARBA00022801"/>
    </source>
</evidence>
<evidence type="ECO:0000259" key="7">
    <source>
        <dbReference type="PROSITE" id="PS51935"/>
    </source>
</evidence>
<dbReference type="InterPro" id="IPR000064">
    <property type="entry name" value="NLP_P60_dom"/>
</dbReference>
<feature type="coiled-coil region" evidence="5">
    <location>
        <begin position="167"/>
        <end position="215"/>
    </location>
</feature>
<reference evidence="8 11" key="2">
    <citation type="submission" date="2020-08" db="EMBL/GenBank/DDBJ databases">
        <title>Sequencing the genomes of 1000 actinobacteria strains.</title>
        <authorList>
            <person name="Klenk H.-P."/>
        </authorList>
    </citation>
    <scope>NUCLEOTIDE SEQUENCE [LARGE SCALE GENOMIC DNA]</scope>
    <source>
        <strain evidence="8 11">DSM 16678</strain>
    </source>
</reference>
<dbReference type="PANTHER" id="PTHR47053">
    <property type="entry name" value="MUREIN DD-ENDOPEPTIDASE MEPH-RELATED"/>
    <property type="match status" value="1"/>
</dbReference>
<feature type="region of interest" description="Disordered" evidence="6">
    <location>
        <begin position="1"/>
        <end position="26"/>
    </location>
</feature>
<dbReference type="Gene3D" id="3.90.1720.10">
    <property type="entry name" value="endopeptidase domain like (from Nostoc punctiforme)"/>
    <property type="match status" value="1"/>
</dbReference>
<keyword evidence="3 8" id="KW-0378">Hydrolase</keyword>
<evidence type="ECO:0000313" key="10">
    <source>
        <dbReference type="Proteomes" id="UP000247602"/>
    </source>
</evidence>
<dbReference type="SUPFAM" id="SSF54001">
    <property type="entry name" value="Cysteine proteinases"/>
    <property type="match status" value="1"/>
</dbReference>
<evidence type="ECO:0000313" key="11">
    <source>
        <dbReference type="Proteomes" id="UP000580718"/>
    </source>
</evidence>
<dbReference type="GO" id="GO:0006508">
    <property type="term" value="P:proteolysis"/>
    <property type="evidence" value="ECO:0007669"/>
    <property type="project" value="UniProtKB-KW"/>
</dbReference>
<dbReference type="GO" id="GO:0008234">
    <property type="term" value="F:cysteine-type peptidase activity"/>
    <property type="evidence" value="ECO:0007669"/>
    <property type="project" value="UniProtKB-KW"/>
</dbReference>
<dbReference type="AlphaFoldDB" id="A0A323VHZ6"/>
<name>A0A323VHZ6_9ACTN</name>
<protein>
    <submittedName>
        <fullName evidence="8">Cell wall-associated NlpC family hydrolase</fullName>
    </submittedName>
    <submittedName>
        <fullName evidence="9">NlpC/P60 family protein</fullName>
    </submittedName>
</protein>
<keyword evidence="10" id="KW-1185">Reference proteome</keyword>
<dbReference type="Proteomes" id="UP000580718">
    <property type="component" value="Unassembled WGS sequence"/>
</dbReference>
<dbReference type="InterPro" id="IPR038765">
    <property type="entry name" value="Papain-like_cys_pep_sf"/>
</dbReference>
<keyword evidence="4" id="KW-0788">Thiol protease</keyword>
<evidence type="ECO:0000313" key="8">
    <source>
        <dbReference type="EMBL" id="MBB3675692.1"/>
    </source>
</evidence>
<accession>A0A323VHZ6</accession>
<evidence type="ECO:0000256" key="2">
    <source>
        <dbReference type="ARBA" id="ARBA00022670"/>
    </source>
</evidence>
<dbReference type="EMBL" id="QKNV01000278">
    <property type="protein sequence ID" value="PZA19738.1"/>
    <property type="molecule type" value="Genomic_DNA"/>
</dbReference>
<comment type="caution">
    <text evidence="9">The sequence shown here is derived from an EMBL/GenBank/DDBJ whole genome shotgun (WGS) entry which is preliminary data.</text>
</comment>
<proteinExistence type="inferred from homology"/>
<comment type="similarity">
    <text evidence="1">Belongs to the peptidase C40 family.</text>
</comment>
<feature type="coiled-coil region" evidence="5">
    <location>
        <begin position="72"/>
        <end position="106"/>
    </location>
</feature>
<dbReference type="PANTHER" id="PTHR47053:SF1">
    <property type="entry name" value="MUREIN DD-ENDOPEPTIDASE MEPH-RELATED"/>
    <property type="match status" value="1"/>
</dbReference>
<feature type="domain" description="NlpC/P60" evidence="7">
    <location>
        <begin position="247"/>
        <end position="363"/>
    </location>
</feature>
<evidence type="ECO:0000256" key="5">
    <source>
        <dbReference type="SAM" id="Coils"/>
    </source>
</evidence>
<dbReference type="RefSeq" id="WP_110553855.1">
    <property type="nucleotide sequence ID" value="NZ_JACIBU010000001.1"/>
</dbReference>
<organism evidence="9 10">
    <name type="scientific">Modestobacter versicolor</name>
    <dbReference type="NCBI Taxonomy" id="429133"/>
    <lineage>
        <taxon>Bacteria</taxon>
        <taxon>Bacillati</taxon>
        <taxon>Actinomycetota</taxon>
        <taxon>Actinomycetes</taxon>
        <taxon>Geodermatophilales</taxon>
        <taxon>Geodermatophilaceae</taxon>
        <taxon>Modestobacter</taxon>
    </lineage>
</organism>
<evidence type="ECO:0000256" key="1">
    <source>
        <dbReference type="ARBA" id="ARBA00007074"/>
    </source>
</evidence>
<dbReference type="EMBL" id="JACIBU010000001">
    <property type="protein sequence ID" value="MBB3675692.1"/>
    <property type="molecule type" value="Genomic_DNA"/>
</dbReference>
<gene>
    <name evidence="9" type="ORF">DMO24_19135</name>
    <name evidence="8" type="ORF">FHX36_001427</name>
</gene>
<sequence length="363" mass="36964">MASPQPCPRRALRASESDARPAGPRRALGRLGTGLLLGTAASLAFTVLPGSASAAPGDATQAGTADEATRLVATATHDLEVVTEQLNDARETLAQQQAAADAAGQAVAGAQAQLAALDAQMRQIARSAFTGENLSRFNALMSSGSADEFLAQVTTLDAIAGHTNDVLAEVTAAAQAAEQAKADADAAAAAAQQTLADVTARQDALTADIADYQQQFQALSVVQQEEVVEEHAGPVLEAPAVAVSASSDAAQVVIDTAMAQRGDPYVWGAGGPDAFDCSGLTQYAYAAAGISLPHSSLAQSRMGTAVARADLQPGDLVFFYSPVSHVGIYIGNGQMVHASTFGSPVLVTSVDMSGYVSARRLVG</sequence>
<dbReference type="Pfam" id="PF00877">
    <property type="entry name" value="NLPC_P60"/>
    <property type="match status" value="1"/>
</dbReference>
<dbReference type="Proteomes" id="UP000247602">
    <property type="component" value="Unassembled WGS sequence"/>
</dbReference>
<keyword evidence="2" id="KW-0645">Protease</keyword>
<dbReference type="PROSITE" id="PS51935">
    <property type="entry name" value="NLPC_P60"/>
    <property type="match status" value="1"/>
</dbReference>
<evidence type="ECO:0000313" key="9">
    <source>
        <dbReference type="EMBL" id="PZA19738.1"/>
    </source>
</evidence>
<dbReference type="InterPro" id="IPR051202">
    <property type="entry name" value="Peptidase_C40"/>
</dbReference>